<name>A0A7R9M1I1_9ACAR</name>
<reference evidence="1" key="1">
    <citation type="submission" date="2020-11" db="EMBL/GenBank/DDBJ databases">
        <authorList>
            <person name="Tran Van P."/>
        </authorList>
    </citation>
    <scope>NUCLEOTIDE SEQUENCE</scope>
</reference>
<evidence type="ECO:0000313" key="1">
    <source>
        <dbReference type="EMBL" id="CAD7651776.1"/>
    </source>
</evidence>
<dbReference type="Proteomes" id="UP000759131">
    <property type="component" value="Unassembled WGS sequence"/>
</dbReference>
<feature type="non-terminal residue" evidence="1">
    <location>
        <position position="49"/>
    </location>
</feature>
<organism evidence="1">
    <name type="scientific">Medioppia subpectinata</name>
    <dbReference type="NCBI Taxonomy" id="1979941"/>
    <lineage>
        <taxon>Eukaryota</taxon>
        <taxon>Metazoa</taxon>
        <taxon>Ecdysozoa</taxon>
        <taxon>Arthropoda</taxon>
        <taxon>Chelicerata</taxon>
        <taxon>Arachnida</taxon>
        <taxon>Acari</taxon>
        <taxon>Acariformes</taxon>
        <taxon>Sarcoptiformes</taxon>
        <taxon>Oribatida</taxon>
        <taxon>Brachypylina</taxon>
        <taxon>Oppioidea</taxon>
        <taxon>Oppiidae</taxon>
        <taxon>Medioppia</taxon>
    </lineage>
</organism>
<dbReference type="AlphaFoldDB" id="A0A7R9M1I1"/>
<proteinExistence type="predicted"/>
<keyword evidence="2" id="KW-1185">Reference proteome</keyword>
<evidence type="ECO:0000313" key="2">
    <source>
        <dbReference type="Proteomes" id="UP000759131"/>
    </source>
</evidence>
<dbReference type="EMBL" id="CAJPIZ010059701">
    <property type="protein sequence ID" value="CAG2123579.1"/>
    <property type="molecule type" value="Genomic_DNA"/>
</dbReference>
<sequence length="49" mass="6168">MVRLISMFRVVYRPLRMTSTTAHTNHTWKRLQYNRMKRFVAKFQWFHVP</sequence>
<accession>A0A7R9M1I1</accession>
<protein>
    <submittedName>
        <fullName evidence="1">Uncharacterized protein</fullName>
    </submittedName>
</protein>
<dbReference type="EMBL" id="OC914276">
    <property type="protein sequence ID" value="CAD7651776.1"/>
    <property type="molecule type" value="Genomic_DNA"/>
</dbReference>
<gene>
    <name evidence="1" type="ORF">OSB1V03_LOCUS23524</name>
</gene>